<feature type="transmembrane region" description="Helical" evidence="14">
    <location>
        <begin position="7"/>
        <end position="30"/>
    </location>
</feature>
<protein>
    <recommendedName>
        <fullName evidence="3">histidine kinase</fullName>
        <ecNumber evidence="3">2.7.13.3</ecNumber>
    </recommendedName>
</protein>
<dbReference type="CDD" id="cd06225">
    <property type="entry name" value="HAMP"/>
    <property type="match status" value="1"/>
</dbReference>
<dbReference type="InterPro" id="IPR005467">
    <property type="entry name" value="His_kinase_dom"/>
</dbReference>
<dbReference type="InterPro" id="IPR036890">
    <property type="entry name" value="HATPase_C_sf"/>
</dbReference>
<dbReference type="FunFam" id="1.10.287.130:FF:000001">
    <property type="entry name" value="Two-component sensor histidine kinase"/>
    <property type="match status" value="1"/>
</dbReference>
<keyword evidence="10" id="KW-0067">ATP-binding</keyword>
<dbReference type="InterPro" id="IPR036097">
    <property type="entry name" value="HisK_dim/P_sf"/>
</dbReference>
<dbReference type="Gene3D" id="3.30.565.10">
    <property type="entry name" value="Histidine kinase-like ATPase, C-terminal domain"/>
    <property type="match status" value="1"/>
</dbReference>
<keyword evidence="5" id="KW-0597">Phosphoprotein</keyword>
<dbReference type="GO" id="GO:0000155">
    <property type="term" value="F:phosphorelay sensor kinase activity"/>
    <property type="evidence" value="ECO:0007669"/>
    <property type="project" value="InterPro"/>
</dbReference>
<dbReference type="SUPFAM" id="SSF55874">
    <property type="entry name" value="ATPase domain of HSP90 chaperone/DNA topoisomerase II/histidine kinase"/>
    <property type="match status" value="1"/>
</dbReference>
<keyword evidence="7 14" id="KW-0812">Transmembrane</keyword>
<dbReference type="PROSITE" id="PS50109">
    <property type="entry name" value="HIS_KIN"/>
    <property type="match status" value="1"/>
</dbReference>
<evidence type="ECO:0000256" key="6">
    <source>
        <dbReference type="ARBA" id="ARBA00022679"/>
    </source>
</evidence>
<keyword evidence="8" id="KW-0547">Nucleotide-binding</keyword>
<dbReference type="SUPFAM" id="SSF47384">
    <property type="entry name" value="Homodimeric domain of signal transducing histidine kinase"/>
    <property type="match status" value="1"/>
</dbReference>
<evidence type="ECO:0000256" key="14">
    <source>
        <dbReference type="SAM" id="Phobius"/>
    </source>
</evidence>
<evidence type="ECO:0000256" key="12">
    <source>
        <dbReference type="ARBA" id="ARBA00023012"/>
    </source>
</evidence>
<organism evidence="17 18">
    <name type="scientific">Halobacillus dabanensis</name>
    <dbReference type="NCBI Taxonomy" id="240302"/>
    <lineage>
        <taxon>Bacteria</taxon>
        <taxon>Bacillati</taxon>
        <taxon>Bacillota</taxon>
        <taxon>Bacilli</taxon>
        <taxon>Bacillales</taxon>
        <taxon>Bacillaceae</taxon>
        <taxon>Halobacillus</taxon>
    </lineage>
</organism>
<dbReference type="GO" id="GO:0005524">
    <property type="term" value="F:ATP binding"/>
    <property type="evidence" value="ECO:0007669"/>
    <property type="project" value="UniProtKB-KW"/>
</dbReference>
<evidence type="ECO:0000256" key="3">
    <source>
        <dbReference type="ARBA" id="ARBA00012438"/>
    </source>
</evidence>
<dbReference type="Pfam" id="PF02518">
    <property type="entry name" value="HATPase_c"/>
    <property type="match status" value="1"/>
</dbReference>
<feature type="transmembrane region" description="Helical" evidence="14">
    <location>
        <begin position="152"/>
        <end position="170"/>
    </location>
</feature>
<dbReference type="Pfam" id="PF00512">
    <property type="entry name" value="HisKA"/>
    <property type="match status" value="1"/>
</dbReference>
<gene>
    <name evidence="17" type="ORF">SAMN04487936_102293</name>
</gene>
<evidence type="ECO:0000256" key="11">
    <source>
        <dbReference type="ARBA" id="ARBA00022989"/>
    </source>
</evidence>
<evidence type="ECO:0000313" key="17">
    <source>
        <dbReference type="EMBL" id="SFJ46862.1"/>
    </source>
</evidence>
<dbReference type="AlphaFoldDB" id="A0A1I3RLX6"/>
<dbReference type="PRINTS" id="PR00344">
    <property type="entry name" value="BCTRLSENSOR"/>
</dbReference>
<reference evidence="18" key="1">
    <citation type="submission" date="2016-10" db="EMBL/GenBank/DDBJ databases">
        <authorList>
            <person name="Varghese N."/>
            <person name="Submissions S."/>
        </authorList>
    </citation>
    <scope>NUCLEOTIDE SEQUENCE [LARGE SCALE GENOMIC DNA]</scope>
    <source>
        <strain evidence="18">CGMCC 1.3704</strain>
    </source>
</reference>
<sequence>MKLGNKIQLYTTGLFIILLLLIAGGIYFSFSKIVYNSDLDQTRQEAERIVTGINEQSSEVPSADLLRAYVPANGMIRIVLEDGSSDVSLTGGGQSYLIQQDYQFTRSENADIHTIEGIPHSFVSLPVVWGDGQVASFQLTQSLRTTKTNMDILRIVLVLVSILAVVPLFLSTRLLSQLITNPIRSLIQTMQQIRESGQFKQIPTQGKSKDELDQMADTFNKMIIQLQANYEAQEQFVSNASHELKTPLTIIESYASMLKRRGMVEKELFDESVEAIHGEAKQMRNLTQQLLLLAKQEEHWDLDIREVPLLPFIQSISTSFENAYQRKVYIQVEEEVRVQTDEQKLKQLLYIFMDNARKYSTDPLVISVDRKGNQSKIEISDEGIGMNEDQLERVFERFYQVDQSRTEGYGLGLSLAKALARAIGAEVSLVSQEGKGTTATILVPLSQ</sequence>
<keyword evidence="6" id="KW-0808">Transferase</keyword>
<evidence type="ECO:0000259" key="15">
    <source>
        <dbReference type="PROSITE" id="PS50109"/>
    </source>
</evidence>
<evidence type="ECO:0000256" key="4">
    <source>
        <dbReference type="ARBA" id="ARBA00022475"/>
    </source>
</evidence>
<evidence type="ECO:0000256" key="13">
    <source>
        <dbReference type="ARBA" id="ARBA00023136"/>
    </source>
</evidence>
<dbReference type="SMART" id="SM00387">
    <property type="entry name" value="HATPase_c"/>
    <property type="match status" value="1"/>
</dbReference>
<keyword evidence="4" id="KW-1003">Cell membrane</keyword>
<keyword evidence="18" id="KW-1185">Reference proteome</keyword>
<dbReference type="Pfam" id="PF00672">
    <property type="entry name" value="HAMP"/>
    <property type="match status" value="1"/>
</dbReference>
<dbReference type="InterPro" id="IPR003661">
    <property type="entry name" value="HisK_dim/P_dom"/>
</dbReference>
<proteinExistence type="predicted"/>
<dbReference type="GO" id="GO:0005886">
    <property type="term" value="C:plasma membrane"/>
    <property type="evidence" value="ECO:0007669"/>
    <property type="project" value="UniProtKB-SubCell"/>
</dbReference>
<evidence type="ECO:0000256" key="5">
    <source>
        <dbReference type="ARBA" id="ARBA00022553"/>
    </source>
</evidence>
<keyword evidence="11 14" id="KW-1133">Transmembrane helix</keyword>
<dbReference type="PANTHER" id="PTHR45436:SF5">
    <property type="entry name" value="SENSOR HISTIDINE KINASE TRCS"/>
    <property type="match status" value="1"/>
</dbReference>
<accession>A0A1I3RLX6</accession>
<dbReference type="OrthoDB" id="9786919at2"/>
<dbReference type="EC" id="2.7.13.3" evidence="3"/>
<evidence type="ECO:0000256" key="7">
    <source>
        <dbReference type="ARBA" id="ARBA00022692"/>
    </source>
</evidence>
<dbReference type="Gene3D" id="6.10.340.10">
    <property type="match status" value="1"/>
</dbReference>
<dbReference type="SMART" id="SM00304">
    <property type="entry name" value="HAMP"/>
    <property type="match status" value="1"/>
</dbReference>
<dbReference type="CDD" id="cd00082">
    <property type="entry name" value="HisKA"/>
    <property type="match status" value="1"/>
</dbReference>
<keyword evidence="9 17" id="KW-0418">Kinase</keyword>
<dbReference type="EMBL" id="FOSB01000002">
    <property type="protein sequence ID" value="SFJ46862.1"/>
    <property type="molecule type" value="Genomic_DNA"/>
</dbReference>
<comment type="catalytic activity">
    <reaction evidence="1">
        <text>ATP + protein L-histidine = ADP + protein N-phospho-L-histidine.</text>
        <dbReference type="EC" id="2.7.13.3"/>
    </reaction>
</comment>
<evidence type="ECO:0000313" key="18">
    <source>
        <dbReference type="Proteomes" id="UP000183557"/>
    </source>
</evidence>
<keyword evidence="12" id="KW-0902">Two-component regulatory system</keyword>
<comment type="subcellular location">
    <subcellularLocation>
        <location evidence="2">Cell membrane</location>
        <topology evidence="2">Multi-pass membrane protein</topology>
    </subcellularLocation>
</comment>
<keyword evidence="13 14" id="KW-0472">Membrane</keyword>
<name>A0A1I3RLX6_HALDA</name>
<dbReference type="InterPro" id="IPR003660">
    <property type="entry name" value="HAMP_dom"/>
</dbReference>
<dbReference type="PROSITE" id="PS50885">
    <property type="entry name" value="HAMP"/>
    <property type="match status" value="1"/>
</dbReference>
<evidence type="ECO:0000259" key="16">
    <source>
        <dbReference type="PROSITE" id="PS50885"/>
    </source>
</evidence>
<dbReference type="SMART" id="SM00388">
    <property type="entry name" value="HisKA"/>
    <property type="match status" value="1"/>
</dbReference>
<feature type="domain" description="Histidine kinase" evidence="15">
    <location>
        <begin position="239"/>
        <end position="447"/>
    </location>
</feature>
<dbReference type="Gene3D" id="1.10.287.130">
    <property type="match status" value="1"/>
</dbReference>
<evidence type="ECO:0000256" key="2">
    <source>
        <dbReference type="ARBA" id="ARBA00004651"/>
    </source>
</evidence>
<evidence type="ECO:0000256" key="10">
    <source>
        <dbReference type="ARBA" id="ARBA00022840"/>
    </source>
</evidence>
<evidence type="ECO:0000256" key="1">
    <source>
        <dbReference type="ARBA" id="ARBA00000085"/>
    </source>
</evidence>
<dbReference type="InterPro" id="IPR004358">
    <property type="entry name" value="Sig_transdc_His_kin-like_C"/>
</dbReference>
<dbReference type="InterPro" id="IPR003594">
    <property type="entry name" value="HATPase_dom"/>
</dbReference>
<dbReference type="InterPro" id="IPR050428">
    <property type="entry name" value="TCS_sensor_his_kinase"/>
</dbReference>
<dbReference type="RefSeq" id="WP_075035386.1">
    <property type="nucleotide sequence ID" value="NZ_FOSB01000002.1"/>
</dbReference>
<dbReference type="PANTHER" id="PTHR45436">
    <property type="entry name" value="SENSOR HISTIDINE KINASE YKOH"/>
    <property type="match status" value="1"/>
</dbReference>
<evidence type="ECO:0000256" key="8">
    <source>
        <dbReference type="ARBA" id="ARBA00022741"/>
    </source>
</evidence>
<evidence type="ECO:0000256" key="9">
    <source>
        <dbReference type="ARBA" id="ARBA00022777"/>
    </source>
</evidence>
<dbReference type="SUPFAM" id="SSF158472">
    <property type="entry name" value="HAMP domain-like"/>
    <property type="match status" value="1"/>
</dbReference>
<dbReference type="Proteomes" id="UP000183557">
    <property type="component" value="Unassembled WGS sequence"/>
</dbReference>
<feature type="domain" description="HAMP" evidence="16">
    <location>
        <begin position="177"/>
        <end position="231"/>
    </location>
</feature>